<evidence type="ECO:0000313" key="1">
    <source>
        <dbReference type="EMBL" id="MBS2100798.1"/>
    </source>
</evidence>
<dbReference type="EMBL" id="JAGUCO010000029">
    <property type="protein sequence ID" value="MBS2100798.1"/>
    <property type="molecule type" value="Genomic_DNA"/>
</dbReference>
<dbReference type="Pfam" id="PF14375">
    <property type="entry name" value="Cys_rich_CWC"/>
    <property type="match status" value="1"/>
</dbReference>
<accession>A0ABS5K0Z7</accession>
<name>A0ABS5K0Z7_9BACT</name>
<dbReference type="RefSeq" id="WP_212219355.1">
    <property type="nucleotide sequence ID" value="NZ_JAGUCO010000029.1"/>
</dbReference>
<comment type="caution">
    <text evidence="1">The sequence shown here is derived from an EMBL/GenBank/DDBJ whole genome shotgun (WGS) entry which is preliminary data.</text>
</comment>
<evidence type="ECO:0000313" key="2">
    <source>
        <dbReference type="Proteomes" id="UP000708576"/>
    </source>
</evidence>
<protein>
    <submittedName>
        <fullName evidence="1">Cysteine-rich CWC family protein</fullName>
    </submittedName>
</protein>
<dbReference type="InterPro" id="IPR032720">
    <property type="entry name" value="Cys_rich_CWC"/>
</dbReference>
<gene>
    <name evidence="1" type="ORF">KEM10_21095</name>
</gene>
<reference evidence="1 2" key="1">
    <citation type="journal article" date="2015" name="Int. J. Syst. Evol. Microbiol.">
        <title>Carboxylicivirga linearis sp. nov., isolated from a sea cucumber culture pond.</title>
        <authorList>
            <person name="Wang F.Q."/>
            <person name="Zhou Y.X."/>
            <person name="Lin X.Z."/>
            <person name="Chen G.J."/>
            <person name="Du Z.J."/>
        </authorList>
    </citation>
    <scope>NUCLEOTIDE SEQUENCE [LARGE SCALE GENOMIC DNA]</scope>
    <source>
        <strain evidence="1 2">FB218</strain>
    </source>
</reference>
<keyword evidence="2" id="KW-1185">Reference proteome</keyword>
<sequence length="64" mass="7368">MREDGAVKKKCPKCNAEFLCYSSSDKKCWCDNYFVSAENLKLLAENYNNCLCPDCLSLYAKKKK</sequence>
<organism evidence="1 2">
    <name type="scientific">Carboxylicivirga linearis</name>
    <dbReference type="NCBI Taxonomy" id="1628157"/>
    <lineage>
        <taxon>Bacteria</taxon>
        <taxon>Pseudomonadati</taxon>
        <taxon>Bacteroidota</taxon>
        <taxon>Bacteroidia</taxon>
        <taxon>Marinilabiliales</taxon>
        <taxon>Marinilabiliaceae</taxon>
        <taxon>Carboxylicivirga</taxon>
    </lineage>
</organism>
<dbReference type="Proteomes" id="UP000708576">
    <property type="component" value="Unassembled WGS sequence"/>
</dbReference>
<proteinExistence type="predicted"/>